<dbReference type="InterPro" id="IPR036610">
    <property type="entry name" value="PEBP-like_sf"/>
</dbReference>
<dbReference type="EMBL" id="ML119661">
    <property type="protein sequence ID" value="RPA83992.1"/>
    <property type="molecule type" value="Genomic_DNA"/>
</dbReference>
<dbReference type="PANTHER" id="PTHR11362:SF141">
    <property type="entry name" value="PHOSPHATIDYLETHANOLAMINE-BINDING PROTEIN"/>
    <property type="match status" value="1"/>
</dbReference>
<dbReference type="CDD" id="cd00866">
    <property type="entry name" value="PEBP_euk"/>
    <property type="match status" value="1"/>
</dbReference>
<evidence type="ECO:0000256" key="1">
    <source>
        <dbReference type="SAM" id="SignalP"/>
    </source>
</evidence>
<reference evidence="2 3" key="1">
    <citation type="journal article" date="2018" name="Nat. Ecol. Evol.">
        <title>Pezizomycetes genomes reveal the molecular basis of ectomycorrhizal truffle lifestyle.</title>
        <authorList>
            <person name="Murat C."/>
            <person name="Payen T."/>
            <person name="Noel B."/>
            <person name="Kuo A."/>
            <person name="Morin E."/>
            <person name="Chen J."/>
            <person name="Kohler A."/>
            <person name="Krizsan K."/>
            <person name="Balestrini R."/>
            <person name="Da Silva C."/>
            <person name="Montanini B."/>
            <person name="Hainaut M."/>
            <person name="Levati E."/>
            <person name="Barry K.W."/>
            <person name="Belfiori B."/>
            <person name="Cichocki N."/>
            <person name="Clum A."/>
            <person name="Dockter R.B."/>
            <person name="Fauchery L."/>
            <person name="Guy J."/>
            <person name="Iotti M."/>
            <person name="Le Tacon F."/>
            <person name="Lindquist E.A."/>
            <person name="Lipzen A."/>
            <person name="Malagnac F."/>
            <person name="Mello A."/>
            <person name="Molinier V."/>
            <person name="Miyauchi S."/>
            <person name="Poulain J."/>
            <person name="Riccioni C."/>
            <person name="Rubini A."/>
            <person name="Sitrit Y."/>
            <person name="Splivallo R."/>
            <person name="Traeger S."/>
            <person name="Wang M."/>
            <person name="Zifcakova L."/>
            <person name="Wipf D."/>
            <person name="Zambonelli A."/>
            <person name="Paolocci F."/>
            <person name="Nowrousian M."/>
            <person name="Ottonello S."/>
            <person name="Baldrian P."/>
            <person name="Spatafora J.W."/>
            <person name="Henrissat B."/>
            <person name="Nagy L.G."/>
            <person name="Aury J.M."/>
            <person name="Wincker P."/>
            <person name="Grigoriev I.V."/>
            <person name="Bonfante P."/>
            <person name="Martin F.M."/>
        </authorList>
    </citation>
    <scope>NUCLEOTIDE SEQUENCE [LARGE SCALE GENOMIC DNA]</scope>
    <source>
        <strain evidence="2 3">RN42</strain>
    </source>
</reference>
<dbReference type="InterPro" id="IPR008914">
    <property type="entry name" value="PEBP"/>
</dbReference>
<dbReference type="OrthoDB" id="2506647at2759"/>
<dbReference type="AlphaFoldDB" id="A0A3N4ICZ6"/>
<feature type="signal peptide" evidence="1">
    <location>
        <begin position="1"/>
        <end position="16"/>
    </location>
</feature>
<dbReference type="GO" id="GO:0005543">
    <property type="term" value="F:phospholipid binding"/>
    <property type="evidence" value="ECO:0007669"/>
    <property type="project" value="TreeGrafter"/>
</dbReference>
<dbReference type="GO" id="GO:0030162">
    <property type="term" value="P:regulation of proteolysis"/>
    <property type="evidence" value="ECO:0007669"/>
    <property type="project" value="TreeGrafter"/>
</dbReference>
<gene>
    <name evidence="2" type="ORF">BJ508DRAFT_413026</name>
</gene>
<protein>
    <submittedName>
        <fullName evidence="2">PEBP-like protein</fullName>
    </submittedName>
</protein>
<accession>A0A3N4ICZ6</accession>
<dbReference type="Gene3D" id="3.90.280.10">
    <property type="entry name" value="PEBP-like"/>
    <property type="match status" value="1"/>
</dbReference>
<organism evidence="2 3">
    <name type="scientific">Ascobolus immersus RN42</name>
    <dbReference type="NCBI Taxonomy" id="1160509"/>
    <lineage>
        <taxon>Eukaryota</taxon>
        <taxon>Fungi</taxon>
        <taxon>Dikarya</taxon>
        <taxon>Ascomycota</taxon>
        <taxon>Pezizomycotina</taxon>
        <taxon>Pezizomycetes</taxon>
        <taxon>Pezizales</taxon>
        <taxon>Ascobolaceae</taxon>
        <taxon>Ascobolus</taxon>
    </lineage>
</organism>
<dbReference type="Pfam" id="PF01161">
    <property type="entry name" value="PBP"/>
    <property type="match status" value="1"/>
</dbReference>
<name>A0A3N4ICZ6_ASCIM</name>
<keyword evidence="3" id="KW-1185">Reference proteome</keyword>
<sequence length="182" mass="19470">MKFLFPLSLIPLAALAQVLPVSWPTNVAPAFTPLANLTVTFPKHTISNANSGVFLPITEVQAEPTLSLDPPLSGTFLLFMIDPDVQPAWANILHAFKTDITGDATTGVLSGGNPRTPWFGPGAPKGDPPHHYTWVVYRQPANFRVPNGFNAGNRIAFKLADFVRNAGLGAPVAGQYLTTVTP</sequence>
<dbReference type="SUPFAM" id="SSF49777">
    <property type="entry name" value="PEBP-like"/>
    <property type="match status" value="1"/>
</dbReference>
<keyword evidence="1" id="KW-0732">Signal</keyword>
<dbReference type="GO" id="GO:0030414">
    <property type="term" value="F:peptidase inhibitor activity"/>
    <property type="evidence" value="ECO:0007669"/>
    <property type="project" value="TreeGrafter"/>
</dbReference>
<evidence type="ECO:0000313" key="3">
    <source>
        <dbReference type="Proteomes" id="UP000275078"/>
    </source>
</evidence>
<dbReference type="GO" id="GO:0046578">
    <property type="term" value="P:regulation of Ras protein signal transduction"/>
    <property type="evidence" value="ECO:0007669"/>
    <property type="project" value="TreeGrafter"/>
</dbReference>
<dbReference type="PANTHER" id="PTHR11362">
    <property type="entry name" value="PHOSPHATIDYLETHANOLAMINE-BINDING PROTEIN"/>
    <property type="match status" value="1"/>
</dbReference>
<feature type="chain" id="PRO_5018028991" evidence="1">
    <location>
        <begin position="17"/>
        <end position="182"/>
    </location>
</feature>
<dbReference type="Proteomes" id="UP000275078">
    <property type="component" value="Unassembled WGS sequence"/>
</dbReference>
<proteinExistence type="predicted"/>
<dbReference type="InterPro" id="IPR035810">
    <property type="entry name" value="PEBP_euk"/>
</dbReference>
<dbReference type="STRING" id="1160509.A0A3N4ICZ6"/>
<evidence type="ECO:0000313" key="2">
    <source>
        <dbReference type="EMBL" id="RPA83992.1"/>
    </source>
</evidence>